<keyword evidence="8" id="KW-1185">Reference proteome</keyword>
<accession>A0AAW0X0C7</accession>
<dbReference type="GO" id="GO:0000981">
    <property type="term" value="F:DNA-binding transcription factor activity, RNA polymerase II-specific"/>
    <property type="evidence" value="ECO:0007669"/>
    <property type="project" value="TreeGrafter"/>
</dbReference>
<organism evidence="7 8">
    <name type="scientific">Cherax quadricarinatus</name>
    <name type="common">Australian red claw crayfish</name>
    <dbReference type="NCBI Taxonomy" id="27406"/>
    <lineage>
        <taxon>Eukaryota</taxon>
        <taxon>Metazoa</taxon>
        <taxon>Ecdysozoa</taxon>
        <taxon>Arthropoda</taxon>
        <taxon>Crustacea</taxon>
        <taxon>Multicrustacea</taxon>
        <taxon>Malacostraca</taxon>
        <taxon>Eumalacostraca</taxon>
        <taxon>Eucarida</taxon>
        <taxon>Decapoda</taxon>
        <taxon>Pleocyemata</taxon>
        <taxon>Astacidea</taxon>
        <taxon>Parastacoidea</taxon>
        <taxon>Parastacidae</taxon>
        <taxon>Cherax</taxon>
    </lineage>
</organism>
<evidence type="ECO:0000259" key="6">
    <source>
        <dbReference type="PROSITE" id="PS50157"/>
    </source>
</evidence>
<dbReference type="FunFam" id="3.30.160.60:FF:002343">
    <property type="entry name" value="Zinc finger protein 33A"/>
    <property type="match status" value="1"/>
</dbReference>
<feature type="domain" description="C2H2-type" evidence="6">
    <location>
        <begin position="66"/>
        <end position="93"/>
    </location>
</feature>
<dbReference type="Pfam" id="PF00096">
    <property type="entry name" value="zf-C2H2"/>
    <property type="match status" value="2"/>
</dbReference>
<dbReference type="AlphaFoldDB" id="A0AAW0X0C7"/>
<evidence type="ECO:0000256" key="2">
    <source>
        <dbReference type="ARBA" id="ARBA00022771"/>
    </source>
</evidence>
<keyword evidence="2 4" id="KW-0863">Zinc-finger</keyword>
<keyword evidence="1" id="KW-0479">Metal-binding</keyword>
<evidence type="ECO:0000256" key="4">
    <source>
        <dbReference type="PROSITE-ProRule" id="PRU00042"/>
    </source>
</evidence>
<evidence type="ECO:0000256" key="1">
    <source>
        <dbReference type="ARBA" id="ARBA00022723"/>
    </source>
</evidence>
<feature type="non-terminal residue" evidence="7">
    <location>
        <position position="123"/>
    </location>
</feature>
<proteinExistence type="predicted"/>
<gene>
    <name evidence="7" type="ORF">OTU49_004370</name>
</gene>
<name>A0AAW0X0C7_CHEQU</name>
<dbReference type="GO" id="GO:0005634">
    <property type="term" value="C:nucleus"/>
    <property type="evidence" value="ECO:0007669"/>
    <property type="project" value="UniProtKB-ARBA"/>
</dbReference>
<evidence type="ECO:0000256" key="5">
    <source>
        <dbReference type="SAM" id="SignalP"/>
    </source>
</evidence>
<dbReference type="Proteomes" id="UP001445076">
    <property type="component" value="Unassembled WGS sequence"/>
</dbReference>
<dbReference type="SUPFAM" id="SSF57667">
    <property type="entry name" value="beta-beta-alpha zinc fingers"/>
    <property type="match status" value="2"/>
</dbReference>
<dbReference type="GO" id="GO:0008270">
    <property type="term" value="F:zinc ion binding"/>
    <property type="evidence" value="ECO:0007669"/>
    <property type="project" value="UniProtKB-KW"/>
</dbReference>
<evidence type="ECO:0000313" key="7">
    <source>
        <dbReference type="EMBL" id="KAK8738043.1"/>
    </source>
</evidence>
<feature type="signal peptide" evidence="5">
    <location>
        <begin position="1"/>
        <end position="18"/>
    </location>
</feature>
<dbReference type="PROSITE" id="PS00028">
    <property type="entry name" value="ZINC_FINGER_C2H2_1"/>
    <property type="match status" value="2"/>
</dbReference>
<dbReference type="Gene3D" id="3.30.160.60">
    <property type="entry name" value="Classic Zinc Finger"/>
    <property type="match status" value="2"/>
</dbReference>
<feature type="chain" id="PRO_5043575735" description="C2H2-type domain-containing protein" evidence="5">
    <location>
        <begin position="19"/>
        <end position="123"/>
    </location>
</feature>
<dbReference type="InterPro" id="IPR013087">
    <property type="entry name" value="Znf_C2H2_type"/>
</dbReference>
<comment type="caution">
    <text evidence="7">The sequence shown here is derived from an EMBL/GenBank/DDBJ whole genome shotgun (WGS) entry which is preliminary data.</text>
</comment>
<feature type="domain" description="C2H2-type" evidence="6">
    <location>
        <begin position="94"/>
        <end position="121"/>
    </location>
</feature>
<protein>
    <recommendedName>
        <fullName evidence="6">C2H2-type domain-containing protein</fullName>
    </recommendedName>
</protein>
<dbReference type="PANTHER" id="PTHR23235">
    <property type="entry name" value="KRUEPPEL-LIKE TRANSCRIPTION FACTOR"/>
    <property type="match status" value="1"/>
</dbReference>
<evidence type="ECO:0000313" key="8">
    <source>
        <dbReference type="Proteomes" id="UP001445076"/>
    </source>
</evidence>
<dbReference type="InterPro" id="IPR036236">
    <property type="entry name" value="Znf_C2H2_sf"/>
</dbReference>
<keyword evidence="5" id="KW-0732">Signal</keyword>
<dbReference type="SMART" id="SM00355">
    <property type="entry name" value="ZnF_C2H2"/>
    <property type="match status" value="2"/>
</dbReference>
<sequence>MFYLSNLINVIIISFTMSKILEKQCVETTQCTVVNVGDTLYQHSHSLKQSSSQCVSTTRFISKKTIHCSVCPKQISQKRNLVRHMRTHTREEPYQCSECLRNFSKKSHLVSHIRTHTGEKPYQ</sequence>
<dbReference type="PANTHER" id="PTHR23235:SF120">
    <property type="entry name" value="KRUPPEL-LIKE FACTOR 15"/>
    <property type="match status" value="1"/>
</dbReference>
<evidence type="ECO:0000256" key="3">
    <source>
        <dbReference type="ARBA" id="ARBA00022833"/>
    </source>
</evidence>
<dbReference type="FunFam" id="3.30.160.60:FF:000446">
    <property type="entry name" value="Zinc finger protein"/>
    <property type="match status" value="1"/>
</dbReference>
<keyword evidence="3" id="KW-0862">Zinc</keyword>
<dbReference type="GO" id="GO:0000978">
    <property type="term" value="F:RNA polymerase II cis-regulatory region sequence-specific DNA binding"/>
    <property type="evidence" value="ECO:0007669"/>
    <property type="project" value="TreeGrafter"/>
</dbReference>
<dbReference type="PROSITE" id="PS50157">
    <property type="entry name" value="ZINC_FINGER_C2H2_2"/>
    <property type="match status" value="2"/>
</dbReference>
<dbReference type="EMBL" id="JARKIK010000041">
    <property type="protein sequence ID" value="KAK8738043.1"/>
    <property type="molecule type" value="Genomic_DNA"/>
</dbReference>
<reference evidence="7 8" key="1">
    <citation type="journal article" date="2024" name="BMC Genomics">
        <title>Genome assembly of redclaw crayfish (Cherax quadricarinatus) provides insights into its immune adaptation and hypoxia tolerance.</title>
        <authorList>
            <person name="Liu Z."/>
            <person name="Zheng J."/>
            <person name="Li H."/>
            <person name="Fang K."/>
            <person name="Wang S."/>
            <person name="He J."/>
            <person name="Zhou D."/>
            <person name="Weng S."/>
            <person name="Chi M."/>
            <person name="Gu Z."/>
            <person name="He J."/>
            <person name="Li F."/>
            <person name="Wang M."/>
        </authorList>
    </citation>
    <scope>NUCLEOTIDE SEQUENCE [LARGE SCALE GENOMIC DNA]</scope>
    <source>
        <strain evidence="7">ZL_2023a</strain>
    </source>
</reference>